<dbReference type="InterPro" id="IPR045076">
    <property type="entry name" value="MutS"/>
</dbReference>
<dbReference type="SMART" id="SM00533">
    <property type="entry name" value="MUTSd"/>
    <property type="match status" value="1"/>
</dbReference>
<dbReference type="InterPro" id="IPR007696">
    <property type="entry name" value="DNA_mismatch_repair_MutS_core"/>
</dbReference>
<dbReference type="SUPFAM" id="SSF48334">
    <property type="entry name" value="DNA repair protein MutS, domain III"/>
    <property type="match status" value="1"/>
</dbReference>
<dbReference type="Proteomes" id="UP000647491">
    <property type="component" value="Unassembled WGS sequence"/>
</dbReference>
<dbReference type="InterPro" id="IPR005747">
    <property type="entry name" value="MutS2"/>
</dbReference>
<evidence type="ECO:0000259" key="5">
    <source>
        <dbReference type="PROSITE" id="PS00486"/>
    </source>
</evidence>
<proteinExistence type="predicted"/>
<dbReference type="EMBL" id="JACRTJ010000004">
    <property type="protein sequence ID" value="MBC8597905.1"/>
    <property type="molecule type" value="Genomic_DNA"/>
</dbReference>
<dbReference type="RefSeq" id="WP_420361277.1">
    <property type="nucleotide sequence ID" value="NZ_JACRTJ010000004.1"/>
</dbReference>
<dbReference type="PANTHER" id="PTHR48466:SF2">
    <property type="entry name" value="OS10G0509000 PROTEIN"/>
    <property type="match status" value="1"/>
</dbReference>
<evidence type="ECO:0000256" key="3">
    <source>
        <dbReference type="ARBA" id="ARBA00022840"/>
    </source>
</evidence>
<dbReference type="InterPro" id="IPR000432">
    <property type="entry name" value="DNA_mismatch_repair_MutS_C"/>
</dbReference>
<accession>A0ABR7NP56</accession>
<evidence type="ECO:0000256" key="2">
    <source>
        <dbReference type="ARBA" id="ARBA00022741"/>
    </source>
</evidence>
<dbReference type="NCBIfam" id="TIGR01069">
    <property type="entry name" value="mutS2"/>
    <property type="match status" value="1"/>
</dbReference>
<keyword evidence="4" id="KW-0238">DNA-binding</keyword>
<keyword evidence="1" id="KW-0378">Hydrolase</keyword>
<evidence type="ECO:0000256" key="4">
    <source>
        <dbReference type="ARBA" id="ARBA00023125"/>
    </source>
</evidence>
<comment type="caution">
    <text evidence="6">The sequence shown here is derived from an EMBL/GenBank/DDBJ whole genome shotgun (WGS) entry which is preliminary data.</text>
</comment>
<gene>
    <name evidence="6" type="ORF">H8708_01435</name>
</gene>
<dbReference type="InterPro" id="IPR027417">
    <property type="entry name" value="P-loop_NTPase"/>
</dbReference>
<dbReference type="PANTHER" id="PTHR48466">
    <property type="entry name" value="OS10G0509000 PROTEIN-RELATED"/>
    <property type="match status" value="1"/>
</dbReference>
<sequence>METIRNNKAAETILEFNKIKEIWKGYAMTDGAKEAIEGAAPMLSESQVLARLRETTEARDMIQRSGQPPLVSLSGIREWMRLAEIGGCLTAEQLEGMERALAAVDRMKRYLEQGKIHETALAWYGDDLQSCQDLREAIGQQIRGGQVSDHASKALRACRMDIEKEERSMREKAETAIRSGKNMMTDSFSTMRNGHMCVPVKAEYRYRVKGNVIGQSSTGSTVFIEPEACARHYGALEMLRLEEENEVRRILYTLTGMVYDFREELECDIRVMEKLDLMFSRGKLSLAYGGVEPSVNTERRIVLKDGRHPLMDRAVSVPLQFRLGNAAQDGADGEAAVRGIVITGPNTGGKTVAIKTVALNCMMAQTGLHVACREADICMCSGFLCDIGDGQDMSENLSTFSSHIVNVLDILKKVDRDSLVILDELGSGTDPAEGMGIAVAILEELKKSGALFLVTTHYPEVKQYAERAEGMVNARMTFDKESLKPTYRLVIGEAGESCAFYIAGKLGMPEPMLECAARAAYGAPALPEEIRRLAAENRIRKEKTGGIQKRKIGEKGNARKKRFHRGDSVMILPDQKTGIVCEEENEKGVLRVQMPGKKIYINHKRVRLQVAASQLYPEDYDFSIIFDTVENRKLRHDMDRGKLVQGEIILEQ</sequence>
<dbReference type="Pfam" id="PF00488">
    <property type="entry name" value="MutS_V"/>
    <property type="match status" value="1"/>
</dbReference>
<dbReference type="SUPFAM" id="SSF52540">
    <property type="entry name" value="P-loop containing nucleoside triphosphate hydrolases"/>
    <property type="match status" value="1"/>
</dbReference>
<keyword evidence="1" id="KW-0540">Nuclease</keyword>
<dbReference type="PROSITE" id="PS00486">
    <property type="entry name" value="DNA_MISMATCH_REPAIR_2"/>
    <property type="match status" value="1"/>
</dbReference>
<evidence type="ECO:0000256" key="1">
    <source>
        <dbReference type="ARBA" id="ARBA00022722"/>
    </source>
</evidence>
<reference evidence="6 7" key="1">
    <citation type="submission" date="2020-08" db="EMBL/GenBank/DDBJ databases">
        <title>Genome public.</title>
        <authorList>
            <person name="Liu C."/>
            <person name="Sun Q."/>
        </authorList>
    </citation>
    <scope>NUCLEOTIDE SEQUENCE [LARGE SCALE GENOMIC DNA]</scope>
    <source>
        <strain evidence="6 7">BX10</strain>
    </source>
</reference>
<dbReference type="PIRSF" id="PIRSF005814">
    <property type="entry name" value="MutS_YshD"/>
    <property type="match status" value="1"/>
</dbReference>
<dbReference type="Gene3D" id="3.40.50.300">
    <property type="entry name" value="P-loop containing nucleotide triphosphate hydrolases"/>
    <property type="match status" value="1"/>
</dbReference>
<evidence type="ECO:0000313" key="6">
    <source>
        <dbReference type="EMBL" id="MBC8597905.1"/>
    </source>
</evidence>
<keyword evidence="2" id="KW-0547">Nucleotide-binding</keyword>
<organism evidence="6 7">
    <name type="scientific">Enterocloster hominis</name>
    <name type="common">ex Liu et al. 2021</name>
    <dbReference type="NCBI Taxonomy" id="2763663"/>
    <lineage>
        <taxon>Bacteria</taxon>
        <taxon>Bacillati</taxon>
        <taxon>Bacillota</taxon>
        <taxon>Clostridia</taxon>
        <taxon>Lachnospirales</taxon>
        <taxon>Lachnospiraceae</taxon>
        <taxon>Enterocloster</taxon>
    </lineage>
</organism>
<dbReference type="InterPro" id="IPR036187">
    <property type="entry name" value="DNA_mismatch_repair_MutS_sf"/>
</dbReference>
<keyword evidence="3" id="KW-0067">ATP-binding</keyword>
<dbReference type="SMART" id="SM00534">
    <property type="entry name" value="MUTSac"/>
    <property type="match status" value="1"/>
</dbReference>
<feature type="domain" description="DNA mismatch repair proteins mutS family" evidence="5">
    <location>
        <begin position="418"/>
        <end position="434"/>
    </location>
</feature>
<name>A0ABR7NP56_9FIRM</name>
<keyword evidence="7" id="KW-1185">Reference proteome</keyword>
<protein>
    <submittedName>
        <fullName evidence="6">DNA mismatch repair protein MutS</fullName>
    </submittedName>
</protein>
<evidence type="ECO:0000313" key="7">
    <source>
        <dbReference type="Proteomes" id="UP000647491"/>
    </source>
</evidence>